<dbReference type="SUPFAM" id="SSF51161">
    <property type="entry name" value="Trimeric LpxA-like enzymes"/>
    <property type="match status" value="3"/>
</dbReference>
<evidence type="ECO:0000313" key="7">
    <source>
        <dbReference type="EMBL" id="ALX04733.1"/>
    </source>
</evidence>
<feature type="domain" description="Carrier" evidence="6">
    <location>
        <begin position="498"/>
        <end position="572"/>
    </location>
</feature>
<dbReference type="InterPro" id="IPR045851">
    <property type="entry name" value="AMP-bd_C_sf"/>
</dbReference>
<evidence type="ECO:0000259" key="6">
    <source>
        <dbReference type="PROSITE" id="PS50075"/>
    </source>
</evidence>
<dbReference type="SUPFAM" id="SSF47336">
    <property type="entry name" value="ACP-like"/>
    <property type="match status" value="1"/>
</dbReference>
<dbReference type="NCBIfam" id="TIGR02353">
    <property type="entry name" value="NRPS_term_dom"/>
    <property type="match status" value="1"/>
</dbReference>
<dbReference type="PROSITE" id="PS50075">
    <property type="entry name" value="CARRIER"/>
    <property type="match status" value="1"/>
</dbReference>
<dbReference type="PANTHER" id="PTHR45527:SF1">
    <property type="entry name" value="FATTY ACID SYNTHASE"/>
    <property type="match status" value="1"/>
</dbReference>
<dbReference type="Gene3D" id="2.160.10.10">
    <property type="entry name" value="Hexapeptide repeat proteins"/>
    <property type="match status" value="2"/>
</dbReference>
<evidence type="ECO:0000256" key="5">
    <source>
        <dbReference type="SAM" id="Phobius"/>
    </source>
</evidence>
<dbReference type="Gene3D" id="3.40.50.12780">
    <property type="entry name" value="N-terminal domain of ligase-like"/>
    <property type="match status" value="1"/>
</dbReference>
<evidence type="ECO:0000313" key="8">
    <source>
        <dbReference type="Proteomes" id="UP000067689"/>
    </source>
</evidence>
<accession>A0A0U4CVI7</accession>
<feature type="transmembrane region" description="Helical" evidence="5">
    <location>
        <begin position="1101"/>
        <end position="1128"/>
    </location>
</feature>
<keyword evidence="4" id="KW-0677">Repeat</keyword>
<dbReference type="Proteomes" id="UP000067689">
    <property type="component" value="Chromosome"/>
</dbReference>
<keyword evidence="5" id="KW-0812">Transmembrane</keyword>
<keyword evidence="1" id="KW-0596">Phosphopantetheine</keyword>
<dbReference type="InterPro" id="IPR010071">
    <property type="entry name" value="AA_adenyl_dom"/>
</dbReference>
<dbReference type="GO" id="GO:0031177">
    <property type="term" value="F:phosphopantetheine binding"/>
    <property type="evidence" value="ECO:0007669"/>
    <property type="project" value="InterPro"/>
</dbReference>
<dbReference type="Gene3D" id="3.40.50.1820">
    <property type="entry name" value="alpha/beta hydrolase"/>
    <property type="match status" value="1"/>
</dbReference>
<dbReference type="RefSeq" id="WP_067857239.1">
    <property type="nucleotide sequence ID" value="NZ_CP011502.1"/>
</dbReference>
<dbReference type="InterPro" id="IPR020806">
    <property type="entry name" value="PKS_PP-bd"/>
</dbReference>
<dbReference type="Gene3D" id="3.30.300.30">
    <property type="match status" value="1"/>
</dbReference>
<organism evidence="7 8">
    <name type="scientific">Aeromicrobium erythreum</name>
    <dbReference type="NCBI Taxonomy" id="2041"/>
    <lineage>
        <taxon>Bacteria</taxon>
        <taxon>Bacillati</taxon>
        <taxon>Actinomycetota</taxon>
        <taxon>Actinomycetes</taxon>
        <taxon>Propionibacteriales</taxon>
        <taxon>Nocardioidaceae</taxon>
        <taxon>Aeromicrobium</taxon>
    </lineage>
</organism>
<keyword evidence="2" id="KW-0597">Phosphoprotein</keyword>
<dbReference type="Pfam" id="PF13193">
    <property type="entry name" value="AMP-binding_C"/>
    <property type="match status" value="1"/>
</dbReference>
<dbReference type="InterPro" id="IPR018357">
    <property type="entry name" value="Hexapep_transf_CS"/>
</dbReference>
<gene>
    <name evidence="7" type="ORF">AERYTH_08510</name>
</gene>
<dbReference type="GO" id="GO:0016740">
    <property type="term" value="F:transferase activity"/>
    <property type="evidence" value="ECO:0007669"/>
    <property type="project" value="UniProtKB-KW"/>
</dbReference>
<dbReference type="InterPro" id="IPR009081">
    <property type="entry name" value="PP-bd_ACP"/>
</dbReference>
<feature type="transmembrane region" description="Helical" evidence="5">
    <location>
        <begin position="1074"/>
        <end position="1095"/>
    </location>
</feature>
<dbReference type="CDD" id="cd05930">
    <property type="entry name" value="A_NRPS"/>
    <property type="match status" value="1"/>
</dbReference>
<feature type="transmembrane region" description="Helical" evidence="5">
    <location>
        <begin position="826"/>
        <end position="854"/>
    </location>
</feature>
<dbReference type="GO" id="GO:0044550">
    <property type="term" value="P:secondary metabolite biosynthetic process"/>
    <property type="evidence" value="ECO:0007669"/>
    <property type="project" value="TreeGrafter"/>
</dbReference>
<evidence type="ECO:0000256" key="3">
    <source>
        <dbReference type="ARBA" id="ARBA00022679"/>
    </source>
</evidence>
<dbReference type="InterPro" id="IPR029058">
    <property type="entry name" value="AB_hydrolase_fold"/>
</dbReference>
<keyword evidence="3" id="KW-0808">Transferase</keyword>
<dbReference type="PROSITE" id="PS00101">
    <property type="entry name" value="HEXAPEP_TRANSFERASES"/>
    <property type="match status" value="1"/>
</dbReference>
<proteinExistence type="predicted"/>
<protein>
    <submittedName>
        <fullName evidence="7">Amino acid adenylation protein</fullName>
    </submittedName>
</protein>
<dbReference type="PANTHER" id="PTHR45527">
    <property type="entry name" value="NONRIBOSOMAL PEPTIDE SYNTHETASE"/>
    <property type="match status" value="1"/>
</dbReference>
<dbReference type="PROSITE" id="PS00455">
    <property type="entry name" value="AMP_BINDING"/>
    <property type="match status" value="1"/>
</dbReference>
<dbReference type="STRING" id="2041.AERYTH_08510"/>
<dbReference type="Pfam" id="PF00550">
    <property type="entry name" value="PP-binding"/>
    <property type="match status" value="1"/>
</dbReference>
<evidence type="ECO:0000256" key="1">
    <source>
        <dbReference type="ARBA" id="ARBA00022450"/>
    </source>
</evidence>
<dbReference type="OrthoDB" id="9803968at2"/>
<keyword evidence="5" id="KW-0472">Membrane</keyword>
<dbReference type="PROSITE" id="PS00012">
    <property type="entry name" value="PHOSPHOPANTETHEINE"/>
    <property type="match status" value="1"/>
</dbReference>
<dbReference type="EMBL" id="CP011502">
    <property type="protein sequence ID" value="ALX04733.1"/>
    <property type="molecule type" value="Genomic_DNA"/>
</dbReference>
<dbReference type="Pfam" id="PF00501">
    <property type="entry name" value="AMP-binding"/>
    <property type="match status" value="1"/>
</dbReference>
<name>A0A0U4CVI7_9ACTN</name>
<dbReference type="SUPFAM" id="SSF56801">
    <property type="entry name" value="Acetyl-CoA synthetase-like"/>
    <property type="match status" value="1"/>
</dbReference>
<feature type="transmembrane region" description="Helical" evidence="5">
    <location>
        <begin position="591"/>
        <end position="613"/>
    </location>
</feature>
<dbReference type="GO" id="GO:0043041">
    <property type="term" value="P:amino acid activation for nonribosomal peptide biosynthetic process"/>
    <property type="evidence" value="ECO:0007669"/>
    <property type="project" value="TreeGrafter"/>
</dbReference>
<dbReference type="InterPro" id="IPR036736">
    <property type="entry name" value="ACP-like_sf"/>
</dbReference>
<keyword evidence="5" id="KW-1133">Transmembrane helix</keyword>
<dbReference type="NCBIfam" id="TIGR01733">
    <property type="entry name" value="AA-adenyl-dom"/>
    <property type="match status" value="1"/>
</dbReference>
<evidence type="ECO:0000256" key="2">
    <source>
        <dbReference type="ARBA" id="ARBA00022553"/>
    </source>
</evidence>
<sequence length="1292" mass="134539">MLENVDVPATFLRSGRAAPARTLVEVLEATARDHAEEPALACGDVVLTYDTLLETASALADELGAVGVGRGARVGVRVSSGSTDLHVAILGVLLAGAAYVPIDVDDPEERAATVLREAQADAVVTDGLVVRRLRDDVRGSGSVEPPTLDDDAWIIFTSGSTGTPKGVAVTHRSAAAFVDAEAVLFCQDAPLGPGDRVMAGLSVAFDASCEEMWLAWRHGACLVPAPRSLVRSGADLAPWLVANDVTVVSTVPTLVSLWPAQALDAVRLLILGGEACPPEIGDRFATADREVWNTYGPTEATVVACGAQLRPGEPVRIGLPLEGWDLAVVDDDERPVGPGETGQLVIGGVGLARYLDAEKDAATYAPMPSLGWDRAYRSGDRVVLDEAGLLFAGRADDQVKIGGRRIELGEVDSALLALPGVEAAAASVRRSEAGNSVLVGYVVTDGTLDARSARATLRERLPAAAVPRIAVVETIPVRTSGKVDRDALPWPLETGTEASLDGTAALVADAWARILGSAVGGPADDFFEAGGSSLTAAQLVARLRETHPEVTVADVYEAPTVGALAARLDTLTTPAVVDVREVRPVPRRSSLVQLVLLLPLRAVGGLVWVAWTMLAVQALAVATDWSWLPGPGWTATVVAAVLLLPPVRAAAAAGGVRLLLRRLTPGTYPRGGSTHLRLWAAERLVEELRVGTLASVGVLTVFARMLGAKVGAGVDLHALPSLTGMLTLGRGSTVEPEADLSGWWVDGDRLVVGPVRVRAEARVGVRSTLGPGVVVGRRAEVGAGSTVLGDVADDSFAAGAPATRVGEARGPAELEPAPRRRGWPTVYAVTGLVLSALPALAVGLVSAASLGAALALGVDPQSPADLALLLVALLPVLVVGSLLVLAGLVWSVVRGASTGVAAGVHPVHGRAAWSAWTVLRVLDSAREWLFPLYSSSLTPTWLRALGADVGADVEASTVLLLPSLTSVGDGAFLADDTMLGMYELGGGWLRVERVKVGRRAFVGNSGMAAPGRKVPARGLVAVLSAAPRRAKATKGSSWLGSPPTRLRRAAGEVDEARTYEPGRRLRVARAALEACRVLAVGVAALLVLAVAGSIVTVADRAGWWVAALVAGPVLLAAGVVGALVATAAKWVLVGRVRAEEHPLWSSFVWRNELADTFVEVVAAPWFCRWALGTPLLPLWLRSLGARVGRGVWCETYWWPEPDLVTVGDGATVNRGCVVQTHLFHDRILSMDEVRLDAGATLGPHGVVLPAARIGRHARVGPGSLVMRGEHVPDGTSWVGNPIGPWTDATAPA</sequence>
<dbReference type="InterPro" id="IPR025110">
    <property type="entry name" value="AMP-bd_C"/>
</dbReference>
<dbReference type="GO" id="GO:0005737">
    <property type="term" value="C:cytoplasm"/>
    <property type="evidence" value="ECO:0007669"/>
    <property type="project" value="TreeGrafter"/>
</dbReference>
<dbReference type="InterPro" id="IPR006162">
    <property type="entry name" value="Ppantetheine_attach_site"/>
</dbReference>
<dbReference type="InterPro" id="IPR012728">
    <property type="entry name" value="Pls/PosA_C"/>
</dbReference>
<dbReference type="SMART" id="SM00823">
    <property type="entry name" value="PKS_PP"/>
    <property type="match status" value="1"/>
</dbReference>
<dbReference type="KEGG" id="aer:AERYTH_08510"/>
<dbReference type="InterPro" id="IPR011004">
    <property type="entry name" value="Trimer_LpxA-like_sf"/>
</dbReference>
<dbReference type="InterPro" id="IPR020845">
    <property type="entry name" value="AMP-binding_CS"/>
</dbReference>
<keyword evidence="8" id="KW-1185">Reference proteome</keyword>
<reference evidence="7 8" key="1">
    <citation type="journal article" date="1991" name="Int. J. Syst. Bacteriol.">
        <title>Description of the erythromycin-producing bacterium Arthrobacter sp. strain NRRL B-3381 as Aeromicrobium erythreum gen. nov., sp. nov.</title>
        <authorList>
            <person name="Miller E.S."/>
            <person name="Woese C.R."/>
            <person name="Brenner S."/>
        </authorList>
    </citation>
    <scope>NUCLEOTIDE SEQUENCE [LARGE SCALE GENOMIC DNA]</scope>
    <source>
        <strain evidence="7 8">AR18</strain>
    </source>
</reference>
<evidence type="ECO:0000256" key="4">
    <source>
        <dbReference type="ARBA" id="ARBA00022737"/>
    </source>
</evidence>
<dbReference type="PATRIC" id="fig|2041.4.peg.1784"/>
<dbReference type="InterPro" id="IPR042099">
    <property type="entry name" value="ANL_N_sf"/>
</dbReference>
<feature type="transmembrane region" description="Helical" evidence="5">
    <location>
        <begin position="866"/>
        <end position="890"/>
    </location>
</feature>
<dbReference type="InterPro" id="IPR000873">
    <property type="entry name" value="AMP-dep_synth/lig_dom"/>
</dbReference>